<dbReference type="PANTHER" id="PTHR12592">
    <property type="entry name" value="ATP-DEPENDENT (S)-NAD(P)H-HYDRATE DEHYDRATASE FAMILY MEMBER"/>
    <property type="match status" value="1"/>
</dbReference>
<dbReference type="GO" id="GO:0047453">
    <property type="term" value="F:ATP-dependent NAD(P)H-hydrate dehydratase activity"/>
    <property type="evidence" value="ECO:0007669"/>
    <property type="project" value="UniProtKB-EC"/>
</dbReference>
<dbReference type="EC" id="4.2.1.93" evidence="1"/>
<feature type="signal peptide" evidence="9">
    <location>
        <begin position="1"/>
        <end position="25"/>
    </location>
</feature>
<dbReference type="InterPro" id="IPR029056">
    <property type="entry name" value="Ribokinase-like"/>
</dbReference>
<dbReference type="AlphaFoldDB" id="A0A1B6CLD9"/>
<evidence type="ECO:0000313" key="11">
    <source>
        <dbReference type="EMBL" id="JAS06156.1"/>
    </source>
</evidence>
<evidence type="ECO:0000256" key="1">
    <source>
        <dbReference type="ARBA" id="ARBA00013249"/>
    </source>
</evidence>
<evidence type="ECO:0000256" key="7">
    <source>
        <dbReference type="ARBA" id="ARBA00029804"/>
    </source>
</evidence>
<evidence type="ECO:0000259" key="10">
    <source>
        <dbReference type="PROSITE" id="PS51383"/>
    </source>
</evidence>
<reference evidence="13" key="1">
    <citation type="submission" date="2015-12" db="EMBL/GenBank/DDBJ databases">
        <title>De novo transcriptome assembly of four potential Pierce s Disease insect vectors from Arizona vineyards.</title>
        <authorList>
            <person name="Tassone E.E."/>
        </authorList>
    </citation>
    <scope>NUCLEOTIDE SEQUENCE</scope>
</reference>
<dbReference type="Gene3D" id="3.40.1190.20">
    <property type="match status" value="1"/>
</dbReference>
<dbReference type="SUPFAM" id="SSF53613">
    <property type="entry name" value="Ribokinase-like"/>
    <property type="match status" value="1"/>
</dbReference>
<dbReference type="CDD" id="cd01171">
    <property type="entry name" value="YXKO-related"/>
    <property type="match status" value="1"/>
</dbReference>
<keyword evidence="9" id="KW-0732">Signal</keyword>
<sequence length="354" mass="39611">MQHISYNNFLPILSAFLLLHPYKSARSWEIKDLTEVIEQEGEDFDINTDPHVIETCKHYIPEISLNLHKGQLGRVGVFGGSLEYTGAPFFGAMAALRTGADMAYIFCAKQASTAIKAYSPELMVLPCLEMDNAIERMKPWLVKLNAILIGPGLGRHDEKVTDNVIRVIDFYREKWEQSLPLIIDADGIYLILDNLNLLADYPGQVFLTPNMVEFAEIAHRILEVDRKTVTPEKHLRELSKRFGPKVLILLKGKQDLIAQDYLIVKSMVEGSARRSGGQGDLLAGCLATFSAWLDKSEYYDCGNYTPEVIVAFSASAVIKLANKLAYQEKGRGLIASDMLKKIHTAYDILFGLPV</sequence>
<dbReference type="NCBIfam" id="TIGR00196">
    <property type="entry name" value="yjeF_cterm"/>
    <property type="match status" value="1"/>
</dbReference>
<evidence type="ECO:0000256" key="3">
    <source>
        <dbReference type="ARBA" id="ARBA00022840"/>
    </source>
</evidence>
<keyword evidence="2" id="KW-0547">Nucleotide-binding</keyword>
<dbReference type="EMBL" id="GEDC01031142">
    <property type="protein sequence ID" value="JAS06156.1"/>
    <property type="molecule type" value="Transcribed_RNA"/>
</dbReference>
<keyword evidence="5" id="KW-0520">NAD</keyword>
<evidence type="ECO:0000256" key="6">
    <source>
        <dbReference type="ARBA" id="ARBA00023239"/>
    </source>
</evidence>
<name>A0A1B6CLD9_9HEMI</name>
<dbReference type="Pfam" id="PF01256">
    <property type="entry name" value="Carb_kinase"/>
    <property type="match status" value="1"/>
</dbReference>
<keyword evidence="3" id="KW-0067">ATP-binding</keyword>
<dbReference type="EMBL" id="GEDC01025603">
    <property type="protein sequence ID" value="JAS11695.1"/>
    <property type="molecule type" value="Transcribed_RNA"/>
</dbReference>
<dbReference type="HAMAP" id="MF_01965">
    <property type="entry name" value="NADHX_dehydratase"/>
    <property type="match status" value="1"/>
</dbReference>
<feature type="non-terminal residue" evidence="13">
    <location>
        <position position="354"/>
    </location>
</feature>
<dbReference type="GO" id="GO:0110051">
    <property type="term" value="P:metabolite repair"/>
    <property type="evidence" value="ECO:0007669"/>
    <property type="project" value="TreeGrafter"/>
</dbReference>
<dbReference type="InterPro" id="IPR000631">
    <property type="entry name" value="CARKD"/>
</dbReference>
<evidence type="ECO:0000313" key="13">
    <source>
        <dbReference type="EMBL" id="JAS14242.1"/>
    </source>
</evidence>
<organism evidence="13">
    <name type="scientific">Clastoptera arizonana</name>
    <name type="common">Arizona spittle bug</name>
    <dbReference type="NCBI Taxonomy" id="38151"/>
    <lineage>
        <taxon>Eukaryota</taxon>
        <taxon>Metazoa</taxon>
        <taxon>Ecdysozoa</taxon>
        <taxon>Arthropoda</taxon>
        <taxon>Hexapoda</taxon>
        <taxon>Insecta</taxon>
        <taxon>Pterygota</taxon>
        <taxon>Neoptera</taxon>
        <taxon>Paraneoptera</taxon>
        <taxon>Hemiptera</taxon>
        <taxon>Auchenorrhyncha</taxon>
        <taxon>Cercopoidea</taxon>
        <taxon>Clastopteridae</taxon>
        <taxon>Clastoptera</taxon>
    </lineage>
</organism>
<protein>
    <recommendedName>
        <fullName evidence="1">ATP-dependent NAD(P)H-hydrate dehydratase</fullName>
        <ecNumber evidence="1">4.2.1.93</ecNumber>
    </recommendedName>
    <alternativeName>
        <fullName evidence="7">NAD(P)HX dehydratase</fullName>
    </alternativeName>
</protein>
<dbReference type="EMBL" id="GEDC01023056">
    <property type="protein sequence ID" value="JAS14242.1"/>
    <property type="molecule type" value="Transcribed_RNA"/>
</dbReference>
<evidence type="ECO:0000256" key="8">
    <source>
        <dbReference type="ARBA" id="ARBA00047472"/>
    </source>
</evidence>
<gene>
    <name evidence="12" type="ORF">g.5537</name>
    <name evidence="11" type="ORF">g.5539</name>
    <name evidence="13" type="ORF">g.5541</name>
</gene>
<dbReference type="PANTHER" id="PTHR12592:SF0">
    <property type="entry name" value="ATP-DEPENDENT (S)-NAD(P)H-HYDRATE DEHYDRATASE"/>
    <property type="match status" value="1"/>
</dbReference>
<dbReference type="GO" id="GO:0005524">
    <property type="term" value="F:ATP binding"/>
    <property type="evidence" value="ECO:0007669"/>
    <property type="project" value="UniProtKB-KW"/>
</dbReference>
<accession>A0A1B6CLD9</accession>
<feature type="chain" id="PRO_5008580471" description="ATP-dependent NAD(P)H-hydrate dehydratase" evidence="9">
    <location>
        <begin position="26"/>
        <end position="354"/>
    </location>
</feature>
<proteinExistence type="inferred from homology"/>
<evidence type="ECO:0000256" key="9">
    <source>
        <dbReference type="SAM" id="SignalP"/>
    </source>
</evidence>
<keyword evidence="4" id="KW-0521">NADP</keyword>
<evidence type="ECO:0000256" key="4">
    <source>
        <dbReference type="ARBA" id="ARBA00022857"/>
    </source>
</evidence>
<dbReference type="PROSITE" id="PS51383">
    <property type="entry name" value="YJEF_C_3"/>
    <property type="match status" value="1"/>
</dbReference>
<keyword evidence="6" id="KW-0456">Lyase</keyword>
<evidence type="ECO:0000256" key="2">
    <source>
        <dbReference type="ARBA" id="ARBA00022741"/>
    </source>
</evidence>
<feature type="domain" description="YjeF C-terminal" evidence="10">
    <location>
        <begin position="52"/>
        <end position="349"/>
    </location>
</feature>
<evidence type="ECO:0000313" key="12">
    <source>
        <dbReference type="EMBL" id="JAS11695.1"/>
    </source>
</evidence>
<evidence type="ECO:0000256" key="5">
    <source>
        <dbReference type="ARBA" id="ARBA00023027"/>
    </source>
</evidence>
<comment type="catalytic activity">
    <reaction evidence="8">
        <text>(6S)-NADPHX + ATP = ADP + phosphate + NADPH + H(+)</text>
        <dbReference type="Rhea" id="RHEA:32231"/>
        <dbReference type="ChEBI" id="CHEBI:15378"/>
        <dbReference type="ChEBI" id="CHEBI:30616"/>
        <dbReference type="ChEBI" id="CHEBI:43474"/>
        <dbReference type="ChEBI" id="CHEBI:57783"/>
        <dbReference type="ChEBI" id="CHEBI:64076"/>
        <dbReference type="ChEBI" id="CHEBI:456216"/>
        <dbReference type="EC" id="4.2.1.93"/>
    </reaction>
</comment>